<dbReference type="GO" id="GO:0000776">
    <property type="term" value="C:kinetochore"/>
    <property type="evidence" value="ECO:0007669"/>
    <property type="project" value="UniProtKB-KW"/>
</dbReference>
<dbReference type="InterPro" id="IPR017441">
    <property type="entry name" value="Protein_kinase_ATP_BS"/>
</dbReference>
<keyword evidence="3 7" id="KW-0547">Nucleotide-binding</keyword>
<evidence type="ECO:0000259" key="8">
    <source>
        <dbReference type="PROSITE" id="PS50011"/>
    </source>
</evidence>
<dbReference type="SMART" id="SM00220">
    <property type="entry name" value="S_TKc"/>
    <property type="match status" value="1"/>
</dbReference>
<organism evidence="9 10">
    <name type="scientific">Parelaphostrongylus tenuis</name>
    <name type="common">Meningeal worm</name>
    <dbReference type="NCBI Taxonomy" id="148309"/>
    <lineage>
        <taxon>Eukaryota</taxon>
        <taxon>Metazoa</taxon>
        <taxon>Ecdysozoa</taxon>
        <taxon>Nematoda</taxon>
        <taxon>Chromadorea</taxon>
        <taxon>Rhabditida</taxon>
        <taxon>Rhabditina</taxon>
        <taxon>Rhabditomorpha</taxon>
        <taxon>Strongyloidea</taxon>
        <taxon>Metastrongylidae</taxon>
        <taxon>Parelaphostrongylus</taxon>
    </lineage>
</organism>
<accession>A0AAD5M6A0</accession>
<feature type="binding site" evidence="7">
    <location>
        <position position="648"/>
    </location>
    <ligand>
        <name>ATP</name>
        <dbReference type="ChEBI" id="CHEBI:30616"/>
    </ligand>
</feature>
<dbReference type="EMBL" id="JAHQIW010000933">
    <property type="protein sequence ID" value="KAJ1350703.1"/>
    <property type="molecule type" value="Genomic_DNA"/>
</dbReference>
<dbReference type="PROSITE" id="PS00107">
    <property type="entry name" value="PROTEIN_KINASE_ATP"/>
    <property type="match status" value="1"/>
</dbReference>
<dbReference type="SUPFAM" id="SSF56112">
    <property type="entry name" value="Protein kinase-like (PK-like)"/>
    <property type="match status" value="1"/>
</dbReference>
<keyword evidence="6" id="KW-0137">Centromere</keyword>
<evidence type="ECO:0000256" key="1">
    <source>
        <dbReference type="ARBA" id="ARBA00004629"/>
    </source>
</evidence>
<evidence type="ECO:0000256" key="2">
    <source>
        <dbReference type="ARBA" id="ARBA00022454"/>
    </source>
</evidence>
<evidence type="ECO:0000313" key="10">
    <source>
        <dbReference type="Proteomes" id="UP001196413"/>
    </source>
</evidence>
<dbReference type="Proteomes" id="UP001196413">
    <property type="component" value="Unassembled WGS sequence"/>
</dbReference>
<protein>
    <recommendedName>
        <fullName evidence="8">Protein kinase domain-containing protein</fullName>
    </recommendedName>
</protein>
<dbReference type="InterPro" id="IPR000719">
    <property type="entry name" value="Prot_kinase_dom"/>
</dbReference>
<dbReference type="InterPro" id="IPR015661">
    <property type="entry name" value="Bub1/Mad3"/>
</dbReference>
<reference evidence="9" key="1">
    <citation type="submission" date="2021-06" db="EMBL/GenBank/DDBJ databases">
        <title>Parelaphostrongylus tenuis whole genome reference sequence.</title>
        <authorList>
            <person name="Garwood T.J."/>
            <person name="Larsen P.A."/>
            <person name="Fountain-Jones N.M."/>
            <person name="Garbe J.R."/>
            <person name="Macchietto M.G."/>
            <person name="Kania S.A."/>
            <person name="Gerhold R.W."/>
            <person name="Richards J.E."/>
            <person name="Wolf T.M."/>
        </authorList>
    </citation>
    <scope>NUCLEOTIDE SEQUENCE</scope>
    <source>
        <strain evidence="9">MNPRO001-30</strain>
        <tissue evidence="9">Meninges</tissue>
    </source>
</reference>
<evidence type="ECO:0000256" key="4">
    <source>
        <dbReference type="ARBA" id="ARBA00022838"/>
    </source>
</evidence>
<feature type="domain" description="Protein kinase" evidence="8">
    <location>
        <begin position="620"/>
        <end position="937"/>
    </location>
</feature>
<dbReference type="Pfam" id="PF00069">
    <property type="entry name" value="Pkinase"/>
    <property type="match status" value="1"/>
</dbReference>
<dbReference type="PANTHER" id="PTHR14030">
    <property type="entry name" value="MITOTIC CHECKPOINT SERINE/THREONINE-PROTEIN KINASE BUB1"/>
    <property type="match status" value="1"/>
</dbReference>
<dbReference type="PROSITE" id="PS00108">
    <property type="entry name" value="PROTEIN_KINASE_ST"/>
    <property type="match status" value="1"/>
</dbReference>
<comment type="caution">
    <text evidence="9">The sequence shown here is derived from an EMBL/GenBank/DDBJ whole genome shotgun (WGS) entry which is preliminary data.</text>
</comment>
<dbReference type="InterPro" id="IPR008271">
    <property type="entry name" value="Ser/Thr_kinase_AS"/>
</dbReference>
<dbReference type="InterPro" id="IPR011009">
    <property type="entry name" value="Kinase-like_dom_sf"/>
</dbReference>
<keyword evidence="10" id="KW-1185">Reference proteome</keyword>
<dbReference type="GO" id="GO:0005524">
    <property type="term" value="F:ATP binding"/>
    <property type="evidence" value="ECO:0007669"/>
    <property type="project" value="UniProtKB-UniRule"/>
</dbReference>
<dbReference type="GO" id="GO:0005634">
    <property type="term" value="C:nucleus"/>
    <property type="evidence" value="ECO:0007669"/>
    <property type="project" value="TreeGrafter"/>
</dbReference>
<gene>
    <name evidence="9" type="ORF">KIN20_006567</name>
</gene>
<dbReference type="GO" id="GO:0004672">
    <property type="term" value="F:protein kinase activity"/>
    <property type="evidence" value="ECO:0007669"/>
    <property type="project" value="InterPro"/>
</dbReference>
<evidence type="ECO:0000256" key="5">
    <source>
        <dbReference type="ARBA" id="ARBA00022840"/>
    </source>
</evidence>
<proteinExistence type="predicted"/>
<dbReference type="GO" id="GO:0032991">
    <property type="term" value="C:protein-containing complex"/>
    <property type="evidence" value="ECO:0007669"/>
    <property type="project" value="UniProtKB-ARBA"/>
</dbReference>
<keyword evidence="2" id="KW-0158">Chromosome</keyword>
<dbReference type="AlphaFoldDB" id="A0AAD5M6A0"/>
<keyword evidence="5 7" id="KW-0067">ATP-binding</keyword>
<evidence type="ECO:0000313" key="9">
    <source>
        <dbReference type="EMBL" id="KAJ1350703.1"/>
    </source>
</evidence>
<keyword evidence="4" id="KW-0995">Kinetochore</keyword>
<name>A0AAD5M6A0_PARTN</name>
<comment type="subcellular location">
    <subcellularLocation>
        <location evidence="1">Chromosome</location>
        <location evidence="1">Centromere</location>
        <location evidence="1">Kinetochore</location>
    </subcellularLocation>
</comment>
<sequence>MDSFNLLLKEVMQKPSIDGLRMVCSNLEAWEIYMPSTVKEKTKRALTAFLADGSLVCEDDMLRLYRLLGKYSKNLGAVNVFEKVEEQGRFEHSLKFHLMWAETYAQSGDLKGFTKVLSLARHRLQDIPIVELEGHFRDLADQYFPNTEIFARRRSSLANLQHNTADARGPFAGANFGANKRVMIRNELVDRPSDSYIAPSLEEARATMIADIQMLDECYDAPMDVTVEPVVKVTPSCELSEKKEFPKRNRVLETVEECDLEISNEEKRRRLLSPAQPTRCAVFTASAQKSHPETTVPSASTHTAATFITGSSFAEKAYNDMKAMFSDTVDINQDNLRGITDETTLPIATPVIEPFEVFVDEESAIRGSEAKDIENVSSQHTFTLSRGERTPFQTMHVDNMGGDVRGLADSDIQKNSQGSGFGDVRRTNSTLLSEDEETMAGAKFTTLGIDKKPDRGIVTSTPAHQTLKAPTHEDFFAPLNKQLEEQMRKEEDEEVLYAQSALMRRHSLAPPKSTGATKQSLPKVRPLLDAERAMEMALNKMNLEEPEDEMKMGIAECGDVIRTAVECPILAGTGRINPWDRQLRMAILKKYPKPYFQHEFDMVSPRVSVGEMADLGGETFKIVALIGEGGFAKVFKTTNEEGLTLALKYEVPPCPWEVYICSELRVRLDKATKFTLDSLMQVTEAYMFSNASVIFSEYHPFGTLLDLSNKMKDPNWYIVLLIAIQMAKILRDVHNAKIIHGDIKPDNFMVLNELNYANDPQKILSTPILRLIDWGRAIDMHNLSGRTFSGKIGTEKFNCSEMLDGRPWTYQTDYFGFVGTMHVMIFNKYANVVKKDGVVRLESVMKRRLVVRPLLEKIFHDFLNIPDCDHFPSWDGVIKMATSLDSRYGPNVRRYALKNTTTMDDSYVREKRMETMLGPVLSLKMARPVSQLMHNWLSCDSFNTKNAQPVWTGIVSPLGHYNSQLTKLGNCVDKVNPRSLRENAQKNLQSMT</sequence>
<evidence type="ECO:0000256" key="7">
    <source>
        <dbReference type="PROSITE-ProRule" id="PRU10141"/>
    </source>
</evidence>
<evidence type="ECO:0000256" key="3">
    <source>
        <dbReference type="ARBA" id="ARBA00022741"/>
    </source>
</evidence>
<dbReference type="GO" id="GO:0051754">
    <property type="term" value="P:meiotic sister chromatid cohesion, centromeric"/>
    <property type="evidence" value="ECO:0007669"/>
    <property type="project" value="TreeGrafter"/>
</dbReference>
<dbReference type="PROSITE" id="PS50011">
    <property type="entry name" value="PROTEIN_KINASE_DOM"/>
    <property type="match status" value="1"/>
</dbReference>
<dbReference type="PANTHER" id="PTHR14030:SF4">
    <property type="entry name" value="BUB1 KINASE, ISOFORM A-RELATED"/>
    <property type="match status" value="1"/>
</dbReference>
<dbReference type="GO" id="GO:0007094">
    <property type="term" value="P:mitotic spindle assembly checkpoint signaling"/>
    <property type="evidence" value="ECO:0007669"/>
    <property type="project" value="InterPro"/>
</dbReference>
<dbReference type="Gene3D" id="1.10.510.10">
    <property type="entry name" value="Transferase(Phosphotransferase) domain 1"/>
    <property type="match status" value="1"/>
</dbReference>
<evidence type="ECO:0000256" key="6">
    <source>
        <dbReference type="ARBA" id="ARBA00023328"/>
    </source>
</evidence>